<evidence type="ECO:0000313" key="2">
    <source>
        <dbReference type="EMBL" id="MBK6005830.1"/>
    </source>
</evidence>
<reference evidence="2" key="1">
    <citation type="journal article" date="2012" name="J. Microbiol. Biotechnol.">
        <title>Ramlibacter ginsenosidimutans sp. nov., with ginsenoside-converting activity.</title>
        <authorList>
            <person name="Wang L."/>
            <person name="An D.S."/>
            <person name="Kim S.G."/>
            <person name="Jin F.X."/>
            <person name="Kim S.C."/>
            <person name="Lee S.T."/>
            <person name="Im W.T."/>
        </authorList>
    </citation>
    <scope>NUCLEOTIDE SEQUENCE</scope>
    <source>
        <strain evidence="2">KACC 17527</strain>
    </source>
</reference>
<proteinExistence type="predicted"/>
<dbReference type="Proteomes" id="UP000630528">
    <property type="component" value="Unassembled WGS sequence"/>
</dbReference>
<keyword evidence="3" id="KW-1185">Reference proteome</keyword>
<protein>
    <submittedName>
        <fullName evidence="2">DUF3108 domain-containing protein</fullName>
    </submittedName>
</protein>
<evidence type="ECO:0000313" key="3">
    <source>
        <dbReference type="Proteomes" id="UP000630528"/>
    </source>
</evidence>
<dbReference type="InterPro" id="IPR021457">
    <property type="entry name" value="DUF3108"/>
</dbReference>
<dbReference type="AlphaFoldDB" id="A0A934TRX3"/>
<dbReference type="RefSeq" id="WP_201167615.1">
    <property type="nucleotide sequence ID" value="NZ_JAEPWM010000002.1"/>
</dbReference>
<dbReference type="Pfam" id="PF11306">
    <property type="entry name" value="DUF3108"/>
    <property type="match status" value="1"/>
</dbReference>
<evidence type="ECO:0000256" key="1">
    <source>
        <dbReference type="SAM" id="MobiDB-lite"/>
    </source>
</evidence>
<reference evidence="2" key="2">
    <citation type="submission" date="2021-01" db="EMBL/GenBank/DDBJ databases">
        <authorList>
            <person name="Kang M."/>
        </authorList>
    </citation>
    <scope>NUCLEOTIDE SEQUENCE</scope>
    <source>
        <strain evidence="2">KACC 17527</strain>
    </source>
</reference>
<comment type="caution">
    <text evidence="2">The sequence shown here is derived from an EMBL/GenBank/DDBJ whole genome shotgun (WGS) entry which is preliminary data.</text>
</comment>
<accession>A0A934TRX3</accession>
<feature type="compositionally biased region" description="Low complexity" evidence="1">
    <location>
        <begin position="77"/>
        <end position="91"/>
    </location>
</feature>
<dbReference type="EMBL" id="JAEPWM010000002">
    <property type="protein sequence ID" value="MBK6005830.1"/>
    <property type="molecule type" value="Genomic_DNA"/>
</dbReference>
<gene>
    <name evidence="2" type="ORF">JJB11_06955</name>
</gene>
<sequence>MNTGPPRRSRQLALLTVLVLAAHFVLLRPTQLTLAPESAPRIARFRTRSIVPAPIAAPSPPVQAAAATAPPEPPKPAVSARPAPAAAPRRVAPAMPAPAAAAAHTQALPASIAALPSAVLHYEVSTQSRGVRVQGTARLDWRQDGERYAARLELTAAGLRPRVQESTGAFSASGLLPERFSDRARSEQATHFDRAGGRVVFSNNQPEAVLRTGMQDRLSVLLQLAMLAAAAPERFTPGTELAIPTATTRDADEWIFRVVGEEELLLPGGSVRAVKLEHLPRKEFDQRIELWLARGQDYAPVRLRLTNPDGGWVDQRWSSTDKG</sequence>
<organism evidence="2 3">
    <name type="scientific">Ramlibacter ginsenosidimutans</name>
    <dbReference type="NCBI Taxonomy" id="502333"/>
    <lineage>
        <taxon>Bacteria</taxon>
        <taxon>Pseudomonadati</taxon>
        <taxon>Pseudomonadota</taxon>
        <taxon>Betaproteobacteria</taxon>
        <taxon>Burkholderiales</taxon>
        <taxon>Comamonadaceae</taxon>
        <taxon>Ramlibacter</taxon>
    </lineage>
</organism>
<feature type="region of interest" description="Disordered" evidence="1">
    <location>
        <begin position="60"/>
        <end position="91"/>
    </location>
</feature>
<name>A0A934TRX3_9BURK</name>